<gene>
    <name evidence="2" type="ORF">C7Y71_004290</name>
</gene>
<evidence type="ECO:0000313" key="2">
    <source>
        <dbReference type="EMBL" id="QFQ12293.1"/>
    </source>
</evidence>
<keyword evidence="3" id="KW-1185">Reference proteome</keyword>
<organism evidence="2 3">
    <name type="scientific">Pseudoprevotella muciniphila</name>
    <dbReference type="NCBI Taxonomy" id="2133944"/>
    <lineage>
        <taxon>Bacteria</taxon>
        <taxon>Pseudomonadati</taxon>
        <taxon>Bacteroidota</taxon>
        <taxon>Bacteroidia</taxon>
        <taxon>Bacteroidales</taxon>
        <taxon>Prevotellaceae</taxon>
        <taxon>Pseudoprevotella</taxon>
    </lineage>
</organism>
<dbReference type="Proteomes" id="UP000249375">
    <property type="component" value="Chromosome"/>
</dbReference>
<feature type="signal peptide" evidence="1">
    <location>
        <begin position="1"/>
        <end position="20"/>
    </location>
</feature>
<accession>A0A5P8E5K6</accession>
<dbReference type="EMBL" id="CP033459">
    <property type="protein sequence ID" value="QFQ12293.1"/>
    <property type="molecule type" value="Genomic_DNA"/>
</dbReference>
<dbReference type="RefSeq" id="WP_111898473.1">
    <property type="nucleotide sequence ID" value="NZ_CP033459.1"/>
</dbReference>
<evidence type="ECO:0000313" key="3">
    <source>
        <dbReference type="Proteomes" id="UP000249375"/>
    </source>
</evidence>
<protein>
    <recommendedName>
        <fullName evidence="4">MG2 domain protein</fullName>
    </recommendedName>
</protein>
<reference evidence="2 3" key="1">
    <citation type="submission" date="2018-11" db="EMBL/GenBank/DDBJ databases">
        <authorList>
            <person name="Na S.W."/>
            <person name="Baik M."/>
        </authorList>
    </citation>
    <scope>NUCLEOTIDE SEQUENCE [LARGE SCALE GENOMIC DNA]</scope>
    <source>
        <strain evidence="2 3">E39</strain>
    </source>
</reference>
<dbReference type="AlphaFoldDB" id="A0A5P8E5K6"/>
<dbReference type="KEGG" id="alq:C7Y71_004290"/>
<name>A0A5P8E5K6_9BACT</name>
<evidence type="ECO:0000256" key="1">
    <source>
        <dbReference type="SAM" id="SignalP"/>
    </source>
</evidence>
<dbReference type="OrthoDB" id="679547at2"/>
<dbReference type="Gene3D" id="2.60.40.1930">
    <property type="match status" value="1"/>
</dbReference>
<sequence length="874" mass="98890">MRRSLFIAILTLLSSGKMFCQTDSALVRMRDFVKNISVFNRILPQEKVYLHLDNTGYFQGERIWFKAYAIRSDRNRLGSVSKVLYVELLNPFGEIEATQKVKLENGQGHGDFALDSLRTTGFYEIRAYTRYNTNFDSTGIFSRVIPIYRKPATDGDFSKQEIDEVYNVYRSASATDTLSAYKTRKFRKAQPLDVAFYPEGGHLVRGLTTKVAFSVNLADSTSLDSCTGTLCDISCTPICEVKTTREGRGTFVCTPGENPLCLKILYDGKENLYPLPDIEESGVAMTVRTDEEKVVRIHIHATPDLRQQRLGLTLINGGDVIKFENFRITASGHAISFRRDDIPRGVSQLTLFDSDGRIWAQRLFFIAPTSGDNSTIGVSTTLSDSTVAQTGEMTLTVESAPQTTISVAVRDAMTTTNDHRANAATWLLLSSDLKGFVRNAEYYFESDDAAHREAADLLCLVQGWTRYDWKMMSGNAPFVKKQPVEDQLYLDGRLVPRNDMNGAFWVSGKEKKRRKDVADVQLSVNLFSRTGEINKGKTQTDEQGYFAFAVPDIKGKWTTIMHSMKDEKDTPYLITIDRWFHPTPRSYDPDEKVLTAALLQSDVSVKYVTFSEKTTSALEESLKKGGKAESAGRAIVKAKRRYDWRNASRRDWQVTRKRAAKRSQFHFDMQAEADNYLDQGKEPPSFISWLLSKPIFHEEIYKNKRALGIVGGESQCAAYMRHASDIEDRDNLGVNDETDENNERIDYYEDAYISLEHNIYTYICPQSASDYVTVSNHDPIHAFIYPLIMHKVVKKGWRQTSFLGYNSPATFVQPNYSELPPEEDHRRTLYWNPDLTTDENGTATIGFIPTPGCRAVFISTEGIATDGRPIVKAE</sequence>
<evidence type="ECO:0008006" key="4">
    <source>
        <dbReference type="Google" id="ProtNLM"/>
    </source>
</evidence>
<feature type="chain" id="PRO_5024277707" description="MG2 domain protein" evidence="1">
    <location>
        <begin position="21"/>
        <end position="874"/>
    </location>
</feature>
<proteinExistence type="predicted"/>
<keyword evidence="1" id="KW-0732">Signal</keyword>